<dbReference type="EMBL" id="JAIWYP010000004">
    <property type="protein sequence ID" value="KAH3840772.1"/>
    <property type="molecule type" value="Genomic_DNA"/>
</dbReference>
<keyword evidence="3" id="KW-1185">Reference proteome</keyword>
<gene>
    <name evidence="2" type="ORF">DPMN_114228</name>
</gene>
<name>A0A9D4KJ06_DREPO</name>
<proteinExistence type="predicted"/>
<comment type="caution">
    <text evidence="2">The sequence shown here is derived from an EMBL/GenBank/DDBJ whole genome shotgun (WGS) entry which is preliminary data.</text>
</comment>
<dbReference type="AlphaFoldDB" id="A0A9D4KJ06"/>
<reference evidence="2" key="1">
    <citation type="journal article" date="2019" name="bioRxiv">
        <title>The Genome of the Zebra Mussel, Dreissena polymorpha: A Resource for Invasive Species Research.</title>
        <authorList>
            <person name="McCartney M.A."/>
            <person name="Auch B."/>
            <person name="Kono T."/>
            <person name="Mallez S."/>
            <person name="Zhang Y."/>
            <person name="Obille A."/>
            <person name="Becker A."/>
            <person name="Abrahante J.E."/>
            <person name="Garbe J."/>
            <person name="Badalamenti J.P."/>
            <person name="Herman A."/>
            <person name="Mangelson H."/>
            <person name="Liachko I."/>
            <person name="Sullivan S."/>
            <person name="Sone E.D."/>
            <person name="Koren S."/>
            <person name="Silverstein K.A.T."/>
            <person name="Beckman K.B."/>
            <person name="Gohl D.M."/>
        </authorList>
    </citation>
    <scope>NUCLEOTIDE SEQUENCE</scope>
    <source>
        <strain evidence="2">Duluth1</strain>
        <tissue evidence="2">Whole animal</tissue>
    </source>
</reference>
<feature type="coiled-coil region" evidence="1">
    <location>
        <begin position="36"/>
        <end position="63"/>
    </location>
</feature>
<evidence type="ECO:0000313" key="2">
    <source>
        <dbReference type="EMBL" id="KAH3840772.1"/>
    </source>
</evidence>
<evidence type="ECO:0000313" key="3">
    <source>
        <dbReference type="Proteomes" id="UP000828390"/>
    </source>
</evidence>
<reference evidence="2" key="2">
    <citation type="submission" date="2020-11" db="EMBL/GenBank/DDBJ databases">
        <authorList>
            <person name="McCartney M.A."/>
            <person name="Auch B."/>
            <person name="Kono T."/>
            <person name="Mallez S."/>
            <person name="Becker A."/>
            <person name="Gohl D.M."/>
            <person name="Silverstein K.A.T."/>
            <person name="Koren S."/>
            <person name="Bechman K.B."/>
            <person name="Herman A."/>
            <person name="Abrahante J.E."/>
            <person name="Garbe J."/>
        </authorList>
    </citation>
    <scope>NUCLEOTIDE SEQUENCE</scope>
    <source>
        <strain evidence="2">Duluth1</strain>
        <tissue evidence="2">Whole animal</tissue>
    </source>
</reference>
<accession>A0A9D4KJ06</accession>
<evidence type="ECO:0000256" key="1">
    <source>
        <dbReference type="SAM" id="Coils"/>
    </source>
</evidence>
<keyword evidence="1" id="KW-0175">Coiled coil</keyword>
<organism evidence="2 3">
    <name type="scientific">Dreissena polymorpha</name>
    <name type="common">Zebra mussel</name>
    <name type="synonym">Mytilus polymorpha</name>
    <dbReference type="NCBI Taxonomy" id="45954"/>
    <lineage>
        <taxon>Eukaryota</taxon>
        <taxon>Metazoa</taxon>
        <taxon>Spiralia</taxon>
        <taxon>Lophotrochozoa</taxon>
        <taxon>Mollusca</taxon>
        <taxon>Bivalvia</taxon>
        <taxon>Autobranchia</taxon>
        <taxon>Heteroconchia</taxon>
        <taxon>Euheterodonta</taxon>
        <taxon>Imparidentia</taxon>
        <taxon>Neoheterodontei</taxon>
        <taxon>Myida</taxon>
        <taxon>Dreissenoidea</taxon>
        <taxon>Dreissenidae</taxon>
        <taxon>Dreissena</taxon>
    </lineage>
</organism>
<protein>
    <submittedName>
        <fullName evidence="2">Uncharacterized protein</fullName>
    </submittedName>
</protein>
<sequence length="146" mass="17136">MLKRKTRLEKEANNPVNAAGKTLVNQQSTDDNLKVLNEMLERLNTIEAEMSNMKKRNLEGKREYESYEATSRVTRKGDRIDTPMEGVIIEEATKEVDIQIEDRLDIITKNMNQQQKTNIAIKTRNRFHGRARWKRSRIKKPYESSK</sequence>
<dbReference type="Proteomes" id="UP000828390">
    <property type="component" value="Unassembled WGS sequence"/>
</dbReference>